<evidence type="ECO:0000313" key="3">
    <source>
        <dbReference type="Proteomes" id="UP000177029"/>
    </source>
</evidence>
<accession>A0A1F8DTW5</accession>
<gene>
    <name evidence="2" type="ORF">A2755_00885</name>
</gene>
<dbReference type="Pfam" id="PF02686">
    <property type="entry name" value="GatC"/>
    <property type="match status" value="1"/>
</dbReference>
<evidence type="ECO:0008006" key="4">
    <source>
        <dbReference type="Google" id="ProtNLM"/>
    </source>
</evidence>
<reference evidence="2 3" key="1">
    <citation type="journal article" date="2016" name="Nat. Commun.">
        <title>Thousands of microbial genomes shed light on interconnected biogeochemical processes in an aquifer system.</title>
        <authorList>
            <person name="Anantharaman K."/>
            <person name="Brown C.T."/>
            <person name="Hug L.A."/>
            <person name="Sharon I."/>
            <person name="Castelle C.J."/>
            <person name="Probst A.J."/>
            <person name="Thomas B.C."/>
            <person name="Singh A."/>
            <person name="Wilkins M.J."/>
            <person name="Karaoz U."/>
            <person name="Brodie E.L."/>
            <person name="Williams K.H."/>
            <person name="Hubbard S.S."/>
            <person name="Banfield J.F."/>
        </authorList>
    </citation>
    <scope>NUCLEOTIDE SEQUENCE [LARGE SCALE GENOMIC DNA]</scope>
</reference>
<dbReference type="InterPro" id="IPR003837">
    <property type="entry name" value="GatC"/>
</dbReference>
<dbReference type="STRING" id="1802555.A2755_00885"/>
<dbReference type="Proteomes" id="UP000177029">
    <property type="component" value="Unassembled WGS sequence"/>
</dbReference>
<protein>
    <recommendedName>
        <fullName evidence="4">Aspartyl/glutamyl-tRNA(Asn/Gln) amidotransferase subunit C</fullName>
    </recommendedName>
</protein>
<sequence length="91" mass="10047">MADINNKTLEHLYALARIEPETDKAKRTKLLSDMTAILKHFEELQEVDTTDVEPLAGGGFLSNISREDMPEPGCGDTGYCEPGHLKVPSVF</sequence>
<name>A0A1F8DTW5_9BACT</name>
<evidence type="ECO:0000313" key="2">
    <source>
        <dbReference type="EMBL" id="OGM91902.1"/>
    </source>
</evidence>
<dbReference type="SUPFAM" id="SSF141000">
    <property type="entry name" value="Glu-tRNAGln amidotransferase C subunit"/>
    <property type="match status" value="1"/>
</dbReference>
<organism evidence="2 3">
    <name type="scientific">Candidatus Wolfebacteria bacterium RIFCSPHIGHO2_01_FULL_48_22</name>
    <dbReference type="NCBI Taxonomy" id="1802555"/>
    <lineage>
        <taxon>Bacteria</taxon>
        <taxon>Candidatus Wolfeibacteriota</taxon>
    </lineage>
</organism>
<dbReference type="AlphaFoldDB" id="A0A1F8DTW5"/>
<dbReference type="InterPro" id="IPR036113">
    <property type="entry name" value="Asp/Glu-ADT_sf_sub_c"/>
</dbReference>
<dbReference type="GO" id="GO:0006450">
    <property type="term" value="P:regulation of translational fidelity"/>
    <property type="evidence" value="ECO:0007669"/>
    <property type="project" value="InterPro"/>
</dbReference>
<comment type="caution">
    <text evidence="2">The sequence shown here is derived from an EMBL/GenBank/DDBJ whole genome shotgun (WGS) entry which is preliminary data.</text>
</comment>
<dbReference type="Gene3D" id="1.10.20.60">
    <property type="entry name" value="Glu-tRNAGln amidotransferase C subunit, N-terminal domain"/>
    <property type="match status" value="1"/>
</dbReference>
<evidence type="ECO:0000256" key="1">
    <source>
        <dbReference type="SAM" id="MobiDB-lite"/>
    </source>
</evidence>
<feature type="region of interest" description="Disordered" evidence="1">
    <location>
        <begin position="58"/>
        <end position="79"/>
    </location>
</feature>
<proteinExistence type="predicted"/>
<dbReference type="EMBL" id="MGIP01000005">
    <property type="protein sequence ID" value="OGM91902.1"/>
    <property type="molecule type" value="Genomic_DNA"/>
</dbReference>